<organism evidence="1 2">
    <name type="scientific">Propionibacterium australiense</name>
    <dbReference type="NCBI Taxonomy" id="119981"/>
    <lineage>
        <taxon>Bacteria</taxon>
        <taxon>Bacillati</taxon>
        <taxon>Actinomycetota</taxon>
        <taxon>Actinomycetes</taxon>
        <taxon>Propionibacteriales</taxon>
        <taxon>Propionibacteriaceae</taxon>
        <taxon>Propionibacterium</taxon>
    </lineage>
</organism>
<sequence length="142" mass="15800">MRCIDINAPQGFVYRWLCQLTVAPYSIDWLDHPGRRSPRTLTLDAERLTIGQPFLIFAIDSFVSGKSISGRSRPQFIPVYGDIAVSYEALPRSPKTTRLQATACLSRRTPALTRTFLALGDKIMAGRQLKNLKALAEQSSSS</sequence>
<evidence type="ECO:0000313" key="1">
    <source>
        <dbReference type="EMBL" id="RLP12709.1"/>
    </source>
</evidence>
<dbReference type="Proteomes" id="UP000279336">
    <property type="component" value="Unassembled WGS sequence"/>
</dbReference>
<evidence type="ECO:0000313" key="2">
    <source>
        <dbReference type="Proteomes" id="UP000279336"/>
    </source>
</evidence>
<proteinExistence type="predicted"/>
<reference evidence="1 2" key="1">
    <citation type="submission" date="2018-10" db="EMBL/GenBank/DDBJ databases">
        <title>Propionibacterium australiense Genome Sequencing and Assembly.</title>
        <authorList>
            <person name="Bernier A.-M."/>
            <person name="Bernard K."/>
        </authorList>
    </citation>
    <scope>NUCLEOTIDE SEQUENCE [LARGE SCALE GENOMIC DNA]</scope>
    <source>
        <strain evidence="1 2">NML98A078</strain>
    </source>
</reference>
<accession>A0A8B3FLG1</accession>
<evidence type="ECO:0008006" key="3">
    <source>
        <dbReference type="Google" id="ProtNLM"/>
    </source>
</evidence>
<comment type="caution">
    <text evidence="1">The sequence shown here is derived from an EMBL/GenBank/DDBJ whole genome shotgun (WGS) entry which is preliminary data.</text>
</comment>
<protein>
    <recommendedName>
        <fullName evidence="3">Polyketide cyclase / dehydrase and lipid transport</fullName>
    </recommendedName>
</protein>
<dbReference type="EMBL" id="RCIW01000002">
    <property type="protein sequence ID" value="RLP12709.1"/>
    <property type="molecule type" value="Genomic_DNA"/>
</dbReference>
<dbReference type="AlphaFoldDB" id="A0A8B3FLG1"/>
<name>A0A8B3FLG1_9ACTN</name>
<gene>
    <name evidence="1" type="ORF">D7U36_01595</name>
</gene>